<feature type="region of interest" description="Disordered" evidence="1">
    <location>
        <begin position="1"/>
        <end position="37"/>
    </location>
</feature>
<evidence type="ECO:0000256" key="1">
    <source>
        <dbReference type="SAM" id="MobiDB-lite"/>
    </source>
</evidence>
<accession>A0ABD1NEW0</accession>
<keyword evidence="3" id="KW-1185">Reference proteome</keyword>
<evidence type="ECO:0000313" key="2">
    <source>
        <dbReference type="EMBL" id="KAL2346611.1"/>
    </source>
</evidence>
<evidence type="ECO:0000313" key="3">
    <source>
        <dbReference type="Proteomes" id="UP001603857"/>
    </source>
</evidence>
<name>A0ABD1NEW0_9FABA</name>
<sequence length="55" mass="5694">MALNHVRNLPSSSSGGGSFKRTSSSTGPSAGLSLSPSTMIAAEVLQTRPRLHDQI</sequence>
<proteinExistence type="predicted"/>
<gene>
    <name evidence="2" type="ORF">Fmac_000611</name>
</gene>
<reference evidence="2 3" key="1">
    <citation type="submission" date="2024-08" db="EMBL/GenBank/DDBJ databases">
        <title>Insights into the chromosomal genome structure of Flemingia macrophylla.</title>
        <authorList>
            <person name="Ding Y."/>
            <person name="Zhao Y."/>
            <person name="Bi W."/>
            <person name="Wu M."/>
            <person name="Zhao G."/>
            <person name="Gong Y."/>
            <person name="Li W."/>
            <person name="Zhang P."/>
        </authorList>
    </citation>
    <scope>NUCLEOTIDE SEQUENCE [LARGE SCALE GENOMIC DNA]</scope>
    <source>
        <strain evidence="2">DYQJB</strain>
        <tissue evidence="2">Leaf</tissue>
    </source>
</reference>
<organism evidence="2 3">
    <name type="scientific">Flemingia macrophylla</name>
    <dbReference type="NCBI Taxonomy" id="520843"/>
    <lineage>
        <taxon>Eukaryota</taxon>
        <taxon>Viridiplantae</taxon>
        <taxon>Streptophyta</taxon>
        <taxon>Embryophyta</taxon>
        <taxon>Tracheophyta</taxon>
        <taxon>Spermatophyta</taxon>
        <taxon>Magnoliopsida</taxon>
        <taxon>eudicotyledons</taxon>
        <taxon>Gunneridae</taxon>
        <taxon>Pentapetalae</taxon>
        <taxon>rosids</taxon>
        <taxon>fabids</taxon>
        <taxon>Fabales</taxon>
        <taxon>Fabaceae</taxon>
        <taxon>Papilionoideae</taxon>
        <taxon>50 kb inversion clade</taxon>
        <taxon>NPAAA clade</taxon>
        <taxon>indigoferoid/millettioid clade</taxon>
        <taxon>Phaseoleae</taxon>
        <taxon>Flemingia</taxon>
    </lineage>
</organism>
<dbReference type="AlphaFoldDB" id="A0ABD1NEW0"/>
<dbReference type="Proteomes" id="UP001603857">
    <property type="component" value="Unassembled WGS sequence"/>
</dbReference>
<comment type="caution">
    <text evidence="2">The sequence shown here is derived from an EMBL/GenBank/DDBJ whole genome shotgun (WGS) entry which is preliminary data.</text>
</comment>
<protein>
    <submittedName>
        <fullName evidence="2">Uncharacterized protein</fullName>
    </submittedName>
</protein>
<dbReference type="EMBL" id="JBGMDY010000001">
    <property type="protein sequence ID" value="KAL2346611.1"/>
    <property type="molecule type" value="Genomic_DNA"/>
</dbReference>
<feature type="compositionally biased region" description="Polar residues" evidence="1">
    <location>
        <begin position="20"/>
        <end position="37"/>
    </location>
</feature>